<dbReference type="InterPro" id="IPR025250">
    <property type="entry name" value="DUF4199"/>
</dbReference>
<sequence length="168" mass="18842">MAITNSNSIKKTVLPLALMFGVGRIILDLIPKLAQANSKVYYSTFLIAFVLEVIAIVYLIKKYKKNQENELQLSEALVIGVMFMIVVGGLFAIQSYLYDTYIDSEFQKRTALEWANLYGKSGDVEKMMDQGDSIQQTSTLFSIFTSILKFSLIGILISFVTGSILRNK</sequence>
<evidence type="ECO:0000313" key="3">
    <source>
        <dbReference type="Proteomes" id="UP000192360"/>
    </source>
</evidence>
<accession>A0A1W2CPA6</accession>
<dbReference type="STRING" id="504486.SAMN05660703_3089"/>
<dbReference type="AlphaFoldDB" id="A0A1W2CPA6"/>
<name>A0A1W2CPA6_9FLAO</name>
<evidence type="ECO:0000313" key="2">
    <source>
        <dbReference type="EMBL" id="SMC87031.1"/>
    </source>
</evidence>
<reference evidence="2 3" key="1">
    <citation type="submission" date="2017-04" db="EMBL/GenBank/DDBJ databases">
        <authorList>
            <person name="Afonso C.L."/>
            <person name="Miller P.J."/>
            <person name="Scott M.A."/>
            <person name="Spackman E."/>
            <person name="Goraichik I."/>
            <person name="Dimitrov K.M."/>
            <person name="Suarez D.L."/>
            <person name="Swayne D.E."/>
        </authorList>
    </citation>
    <scope>NUCLEOTIDE SEQUENCE [LARGE SCALE GENOMIC DNA]</scope>
    <source>
        <strain evidence="2 3">DSM 21164</strain>
    </source>
</reference>
<feature type="transmembrane region" description="Helical" evidence="1">
    <location>
        <begin position="140"/>
        <end position="165"/>
    </location>
</feature>
<proteinExistence type="predicted"/>
<feature type="transmembrane region" description="Helical" evidence="1">
    <location>
        <begin position="12"/>
        <end position="34"/>
    </location>
</feature>
<dbReference type="Pfam" id="PF13858">
    <property type="entry name" value="DUF4199"/>
    <property type="match status" value="1"/>
</dbReference>
<keyword evidence="3" id="KW-1185">Reference proteome</keyword>
<dbReference type="RefSeq" id="WP_084063052.1">
    <property type="nucleotide sequence ID" value="NZ_FWXO01000007.1"/>
</dbReference>
<organism evidence="2 3">
    <name type="scientific">Cellulophaga tyrosinoxydans</name>
    <dbReference type="NCBI Taxonomy" id="504486"/>
    <lineage>
        <taxon>Bacteria</taxon>
        <taxon>Pseudomonadati</taxon>
        <taxon>Bacteroidota</taxon>
        <taxon>Flavobacteriia</taxon>
        <taxon>Flavobacteriales</taxon>
        <taxon>Flavobacteriaceae</taxon>
        <taxon>Cellulophaga</taxon>
    </lineage>
</organism>
<feature type="transmembrane region" description="Helical" evidence="1">
    <location>
        <begin position="40"/>
        <end position="60"/>
    </location>
</feature>
<dbReference type="OrthoDB" id="1163966at2"/>
<protein>
    <recommendedName>
        <fullName evidence="4">DUF4199 domain-containing protein</fullName>
    </recommendedName>
</protein>
<keyword evidence="1" id="KW-1133">Transmembrane helix</keyword>
<evidence type="ECO:0008006" key="4">
    <source>
        <dbReference type="Google" id="ProtNLM"/>
    </source>
</evidence>
<keyword evidence="1" id="KW-0812">Transmembrane</keyword>
<feature type="transmembrane region" description="Helical" evidence="1">
    <location>
        <begin position="72"/>
        <end position="93"/>
    </location>
</feature>
<keyword evidence="1" id="KW-0472">Membrane</keyword>
<gene>
    <name evidence="2" type="ORF">SAMN05660703_3089</name>
</gene>
<dbReference type="EMBL" id="FWXO01000007">
    <property type="protein sequence ID" value="SMC87031.1"/>
    <property type="molecule type" value="Genomic_DNA"/>
</dbReference>
<dbReference type="Proteomes" id="UP000192360">
    <property type="component" value="Unassembled WGS sequence"/>
</dbReference>
<evidence type="ECO:0000256" key="1">
    <source>
        <dbReference type="SAM" id="Phobius"/>
    </source>
</evidence>